<accession>A0A0D6B6R5</accession>
<dbReference type="CDD" id="cd00408">
    <property type="entry name" value="DHDPS-like"/>
    <property type="match status" value="1"/>
</dbReference>
<gene>
    <name evidence="3" type="ORF">NHU_03707</name>
</gene>
<dbReference type="Pfam" id="PF00701">
    <property type="entry name" value="DHDPS"/>
    <property type="match status" value="1"/>
</dbReference>
<dbReference type="AlphaFoldDB" id="A0A0D6B6R5"/>
<dbReference type="KEGG" id="rsu:NHU_03707"/>
<proteinExistence type="inferred from homology"/>
<evidence type="ECO:0000313" key="3">
    <source>
        <dbReference type="EMBL" id="BAQ70833.1"/>
    </source>
</evidence>
<dbReference type="InterPro" id="IPR002220">
    <property type="entry name" value="DapA-like"/>
</dbReference>
<dbReference type="Proteomes" id="UP000064912">
    <property type="component" value="Chromosome"/>
</dbReference>
<dbReference type="GO" id="GO:0008840">
    <property type="term" value="F:4-hydroxy-tetrahydrodipicolinate synthase activity"/>
    <property type="evidence" value="ECO:0007669"/>
    <property type="project" value="UniProtKB-EC"/>
</dbReference>
<reference evidence="3 4" key="1">
    <citation type="submission" date="2015-02" db="EMBL/GenBank/DDBJ databases">
        <title>Genome sequene of Rhodovulum sulfidophilum DSM 2351.</title>
        <authorList>
            <person name="Nagao N."/>
        </authorList>
    </citation>
    <scope>NUCLEOTIDE SEQUENCE [LARGE SCALE GENOMIC DNA]</scope>
    <source>
        <strain evidence="3 4">DSM 2351</strain>
    </source>
</reference>
<name>A0A0D6B6R5_RHOSU</name>
<dbReference type="PATRIC" id="fig|35806.4.peg.3801"/>
<dbReference type="SUPFAM" id="SSF51569">
    <property type="entry name" value="Aldolase"/>
    <property type="match status" value="1"/>
</dbReference>
<evidence type="ECO:0000256" key="1">
    <source>
        <dbReference type="ARBA" id="ARBA00023239"/>
    </source>
</evidence>
<dbReference type="eggNOG" id="COG0329">
    <property type="taxonomic scope" value="Bacteria"/>
</dbReference>
<dbReference type="SMART" id="SM01130">
    <property type="entry name" value="DHDPS"/>
    <property type="match status" value="1"/>
</dbReference>
<organism evidence="3 4">
    <name type="scientific">Rhodovulum sulfidophilum</name>
    <name type="common">Rhodobacter sulfidophilus</name>
    <dbReference type="NCBI Taxonomy" id="35806"/>
    <lineage>
        <taxon>Bacteria</taxon>
        <taxon>Pseudomonadati</taxon>
        <taxon>Pseudomonadota</taxon>
        <taxon>Alphaproteobacteria</taxon>
        <taxon>Rhodobacterales</taxon>
        <taxon>Paracoccaceae</taxon>
        <taxon>Rhodovulum</taxon>
    </lineage>
</organism>
<dbReference type="Gene3D" id="3.20.20.70">
    <property type="entry name" value="Aldolase class I"/>
    <property type="match status" value="1"/>
</dbReference>
<protein>
    <submittedName>
        <fullName evidence="3">Dihydrodipicolinate synthase</fullName>
        <ecNumber evidence="3">4.3.3.7</ecNumber>
    </submittedName>
</protein>
<evidence type="ECO:0000256" key="2">
    <source>
        <dbReference type="PIRNR" id="PIRNR001365"/>
    </source>
</evidence>
<evidence type="ECO:0000313" key="4">
    <source>
        <dbReference type="Proteomes" id="UP000064912"/>
    </source>
</evidence>
<comment type="similarity">
    <text evidence="2">Belongs to the DapA family.</text>
</comment>
<dbReference type="EMBL" id="AP014800">
    <property type="protein sequence ID" value="BAQ70833.1"/>
    <property type="molecule type" value="Genomic_DNA"/>
</dbReference>
<dbReference type="EC" id="4.3.3.7" evidence="3"/>
<dbReference type="PANTHER" id="PTHR12128">
    <property type="entry name" value="DIHYDRODIPICOLINATE SYNTHASE"/>
    <property type="match status" value="1"/>
</dbReference>
<dbReference type="PIRSF" id="PIRSF001365">
    <property type="entry name" value="DHDPS"/>
    <property type="match status" value="1"/>
</dbReference>
<keyword evidence="1 2" id="KW-0456">Lyase</keyword>
<dbReference type="PANTHER" id="PTHR12128:SF72">
    <property type="entry name" value="DIHYDRODIPICOLINATE SYNTHASE"/>
    <property type="match status" value="1"/>
</dbReference>
<dbReference type="InterPro" id="IPR013785">
    <property type="entry name" value="Aldolase_TIM"/>
</dbReference>
<sequence>MSLTGKDLRGITVATVLPFDETGAIDWEGYAAVLEHCARPDTTDCVFVNGHAGEATALTGAERDEVIRRTRDQIGKDRLLLAGVVPTGYPDAVMQAEAAREAGADVAVIFPPEALGGGNAATKAPVAFMEKLARELAMPISVFQFPIASGFGYSTEALAEIAQIPGIVAIKEGSATMLAYDENRRAVKAAAPDVAILPSNFHWFLPQLALGGDGILSGLASLTPDLLAELWRASEAQDLARMRAVNDRLYPVVRAIYGPEPVVDMHTRMKDGLKMMGLIKCATPRLPLLPPSGAVVEGVRRALIEAELL</sequence>